<protein>
    <submittedName>
        <fullName evidence="1">Uncharacterized protein</fullName>
    </submittedName>
</protein>
<evidence type="ECO:0000313" key="1">
    <source>
        <dbReference type="EMBL" id="PJE80474.1"/>
    </source>
</evidence>
<reference evidence="1" key="1">
    <citation type="journal article" date="2017" name="Appl. Environ. Microbiol.">
        <title>Molecular characterization of an Endozoicomonas-like organism causing infection in king scallop Pecten maximus L.</title>
        <authorList>
            <person name="Cano I."/>
            <person name="van Aerle R."/>
            <person name="Ross S."/>
            <person name="Verner-Jeffreys D.W."/>
            <person name="Paley R.K."/>
            <person name="Rimmer G."/>
            <person name="Ryder D."/>
            <person name="Hooper P."/>
            <person name="Stone D."/>
            <person name="Feist S.W."/>
        </authorList>
    </citation>
    <scope>NUCLEOTIDE SEQUENCE</scope>
</reference>
<sequence length="229" mass="26714">MLKKNLALLALLIIPALSFSSPETIKITVKDDYFQKVRLIASHEKDTDHYSVKLKDKFAAKEKKKEKKKKPEITFSSKSTLSKEHIFNEEWQQEMIAIIKSHQTLLFNQSGNSNGLNKSQLQEYNGFSMPFVTFPDIEYVNPNSHPVAFRHEGNDRYLIVYHRERAMDDQKPDQEPVHEYCHIHFYMGCSTEGEEQTYSFIHDNKKKPFKMVMKNSVKGEPLLKTLTVQ</sequence>
<dbReference type="AlphaFoldDB" id="A0A2H9TB95"/>
<proteinExistence type="predicted"/>
<organism evidence="1">
    <name type="scientific">invertebrate metagenome</name>
    <dbReference type="NCBI Taxonomy" id="1711999"/>
    <lineage>
        <taxon>unclassified sequences</taxon>
        <taxon>metagenomes</taxon>
        <taxon>organismal metagenomes</taxon>
    </lineage>
</organism>
<name>A0A2H9TB95_9ZZZZ</name>
<dbReference type="EMBL" id="NSIT01000016">
    <property type="protein sequence ID" value="PJE80474.1"/>
    <property type="molecule type" value="Genomic_DNA"/>
</dbReference>
<accession>A0A2H9TB95</accession>
<gene>
    <name evidence="1" type="ORF">CI610_00557</name>
</gene>
<comment type="caution">
    <text evidence="1">The sequence shown here is derived from an EMBL/GenBank/DDBJ whole genome shotgun (WGS) entry which is preliminary data.</text>
</comment>